<protein>
    <submittedName>
        <fullName evidence="1">Uncharacterized protein</fullName>
    </submittedName>
</protein>
<organism evidence="1 2">
    <name type="scientific">Portunus trituberculatus</name>
    <name type="common">Swimming crab</name>
    <name type="synonym">Neptunus trituberculatus</name>
    <dbReference type="NCBI Taxonomy" id="210409"/>
    <lineage>
        <taxon>Eukaryota</taxon>
        <taxon>Metazoa</taxon>
        <taxon>Ecdysozoa</taxon>
        <taxon>Arthropoda</taxon>
        <taxon>Crustacea</taxon>
        <taxon>Multicrustacea</taxon>
        <taxon>Malacostraca</taxon>
        <taxon>Eumalacostraca</taxon>
        <taxon>Eucarida</taxon>
        <taxon>Decapoda</taxon>
        <taxon>Pleocyemata</taxon>
        <taxon>Brachyura</taxon>
        <taxon>Eubrachyura</taxon>
        <taxon>Portunoidea</taxon>
        <taxon>Portunidae</taxon>
        <taxon>Portuninae</taxon>
        <taxon>Portunus</taxon>
    </lineage>
</organism>
<evidence type="ECO:0000313" key="1">
    <source>
        <dbReference type="EMBL" id="MPC89058.1"/>
    </source>
</evidence>
<proteinExistence type="predicted"/>
<evidence type="ECO:0000313" key="2">
    <source>
        <dbReference type="Proteomes" id="UP000324222"/>
    </source>
</evidence>
<sequence>MRPRFSIEAVFGGKSMVKEVLKSNSRHLHTLNKMMIGTTP</sequence>
<accession>A0A5B7J7Z8</accession>
<comment type="caution">
    <text evidence="1">The sequence shown here is derived from an EMBL/GenBank/DDBJ whole genome shotgun (WGS) entry which is preliminary data.</text>
</comment>
<dbReference type="AlphaFoldDB" id="A0A5B7J7Z8"/>
<name>A0A5B7J7Z8_PORTR</name>
<keyword evidence="2" id="KW-1185">Reference proteome</keyword>
<reference evidence="1 2" key="1">
    <citation type="submission" date="2019-05" db="EMBL/GenBank/DDBJ databases">
        <title>Another draft genome of Portunus trituberculatus and its Hox gene families provides insights of decapod evolution.</title>
        <authorList>
            <person name="Jeong J.-H."/>
            <person name="Song I."/>
            <person name="Kim S."/>
            <person name="Choi T."/>
            <person name="Kim D."/>
            <person name="Ryu S."/>
            <person name="Kim W."/>
        </authorList>
    </citation>
    <scope>NUCLEOTIDE SEQUENCE [LARGE SCALE GENOMIC DNA]</scope>
    <source>
        <tissue evidence="1">Muscle</tissue>
    </source>
</reference>
<dbReference type="EMBL" id="VSRR010079774">
    <property type="protein sequence ID" value="MPC89058.1"/>
    <property type="molecule type" value="Genomic_DNA"/>
</dbReference>
<gene>
    <name evidence="1" type="ORF">E2C01_083986</name>
</gene>
<dbReference type="Proteomes" id="UP000324222">
    <property type="component" value="Unassembled WGS sequence"/>
</dbReference>